<feature type="transmembrane region" description="Helical" evidence="2">
    <location>
        <begin position="203"/>
        <end position="226"/>
    </location>
</feature>
<protein>
    <submittedName>
        <fullName evidence="3">TadB</fullName>
    </submittedName>
</protein>
<keyword evidence="2" id="KW-1133">Transmembrane helix</keyword>
<dbReference type="Proteomes" id="UP000029003">
    <property type="component" value="Unassembled WGS sequence"/>
</dbReference>
<keyword evidence="2" id="KW-0472">Membrane</keyword>
<proteinExistence type="predicted"/>
<comment type="caution">
    <text evidence="3">The sequence shown here is derived from an EMBL/GenBank/DDBJ whole genome shotgun (WGS) entry which is preliminary data.</text>
</comment>
<reference evidence="3 4" key="1">
    <citation type="submission" date="2014-03" db="EMBL/GenBank/DDBJ databases">
        <title>Genomics of Bifidobacteria.</title>
        <authorList>
            <person name="Ventura M."/>
            <person name="Milani C."/>
            <person name="Lugli G.A."/>
        </authorList>
    </citation>
    <scope>NUCLEOTIDE SEQUENCE [LARGE SCALE GENOMIC DNA]</scope>
    <source>
        <strain evidence="3 4">LMG 21395</strain>
    </source>
</reference>
<name>A0A087E2X2_9BIFI</name>
<evidence type="ECO:0000256" key="1">
    <source>
        <dbReference type="SAM" id="MobiDB-lite"/>
    </source>
</evidence>
<evidence type="ECO:0000313" key="4">
    <source>
        <dbReference type="Proteomes" id="UP000029003"/>
    </source>
</evidence>
<feature type="transmembrane region" description="Helical" evidence="2">
    <location>
        <begin position="179"/>
        <end position="197"/>
    </location>
</feature>
<evidence type="ECO:0000313" key="3">
    <source>
        <dbReference type="EMBL" id="KFJ02123.1"/>
    </source>
</evidence>
<organism evidence="3 4">
    <name type="scientific">Bifidobacterium thermacidophilum subsp. thermacidophilum</name>
    <dbReference type="NCBI Taxonomy" id="79262"/>
    <lineage>
        <taxon>Bacteria</taxon>
        <taxon>Bacillati</taxon>
        <taxon>Actinomycetota</taxon>
        <taxon>Actinomycetes</taxon>
        <taxon>Bifidobacteriales</taxon>
        <taxon>Bifidobacteriaceae</taxon>
        <taxon>Bifidobacterium</taxon>
    </lineage>
</organism>
<gene>
    <name evidence="3" type="ORF">THER5_0296</name>
</gene>
<keyword evidence="2" id="KW-0812">Transmembrane</keyword>
<dbReference type="EMBL" id="JGZT01000007">
    <property type="protein sequence ID" value="KFJ02123.1"/>
    <property type="molecule type" value="Genomic_DNA"/>
</dbReference>
<dbReference type="AlphaFoldDB" id="A0A087E2X2"/>
<dbReference type="RefSeq" id="WP_029576053.1">
    <property type="nucleotide sequence ID" value="NZ_JGZT01000007.1"/>
</dbReference>
<accession>A0A087E2X2</accession>
<feature type="transmembrane region" description="Helical" evidence="2">
    <location>
        <begin position="6"/>
        <end position="24"/>
    </location>
</feature>
<evidence type="ECO:0000256" key="2">
    <source>
        <dbReference type="SAM" id="Phobius"/>
    </source>
</evidence>
<sequence length="237" mass="24243">MILWPLIAAICCAALLMLPVWDGVSCRGRLRDAADGRAVEQPAAAGLDAALAMLTAGVRAGGTLEDSLSRLSGQQSGQSSQLSGQSDQSGQSSRLSGLSGHAVDRFAVIRALAAHARDGESAYLERIAAEVCAVAQLSGRLGCELGSCLEAVGASFRRSVGRDQLVAQASAMPKATVKLLLVLPFGTWGFGALLGAHPLQTLLGSPVGVACLCLGLSGYAAGAVWVRSMVRSALQEA</sequence>
<feature type="region of interest" description="Disordered" evidence="1">
    <location>
        <begin position="69"/>
        <end position="97"/>
    </location>
</feature>
<dbReference type="OrthoDB" id="3239585at2"/>